<sequence>MRPNITAHKLAFGTAALIHYSRLSLTSQNTAYLWKSTIQKKI</sequence>
<proteinExistence type="predicted"/>
<evidence type="ECO:0000313" key="1">
    <source>
        <dbReference type="EMBL" id="JAE38774.1"/>
    </source>
</evidence>
<name>A0A0A9HSG7_ARUDO</name>
<organism evidence="1">
    <name type="scientific">Arundo donax</name>
    <name type="common">Giant reed</name>
    <name type="synonym">Donax arundinaceus</name>
    <dbReference type="NCBI Taxonomy" id="35708"/>
    <lineage>
        <taxon>Eukaryota</taxon>
        <taxon>Viridiplantae</taxon>
        <taxon>Streptophyta</taxon>
        <taxon>Embryophyta</taxon>
        <taxon>Tracheophyta</taxon>
        <taxon>Spermatophyta</taxon>
        <taxon>Magnoliopsida</taxon>
        <taxon>Liliopsida</taxon>
        <taxon>Poales</taxon>
        <taxon>Poaceae</taxon>
        <taxon>PACMAD clade</taxon>
        <taxon>Arundinoideae</taxon>
        <taxon>Arundineae</taxon>
        <taxon>Arundo</taxon>
    </lineage>
</organism>
<accession>A0A0A9HSG7</accession>
<protein>
    <submittedName>
        <fullName evidence="1">Uncharacterized protein</fullName>
    </submittedName>
</protein>
<reference evidence="1" key="2">
    <citation type="journal article" date="2015" name="Data Brief">
        <title>Shoot transcriptome of the giant reed, Arundo donax.</title>
        <authorList>
            <person name="Barrero R.A."/>
            <person name="Guerrero F.D."/>
            <person name="Moolhuijzen P."/>
            <person name="Goolsby J.A."/>
            <person name="Tidwell J."/>
            <person name="Bellgard S.E."/>
            <person name="Bellgard M.I."/>
        </authorList>
    </citation>
    <scope>NUCLEOTIDE SEQUENCE</scope>
    <source>
        <tissue evidence="1">Shoot tissue taken approximately 20 cm above the soil surface</tissue>
    </source>
</reference>
<dbReference type="AlphaFoldDB" id="A0A0A9HSG7"/>
<dbReference type="EMBL" id="GBRH01159122">
    <property type="protein sequence ID" value="JAE38774.1"/>
    <property type="molecule type" value="Transcribed_RNA"/>
</dbReference>
<reference evidence="1" key="1">
    <citation type="submission" date="2014-09" db="EMBL/GenBank/DDBJ databases">
        <authorList>
            <person name="Magalhaes I.L.F."/>
            <person name="Oliveira U."/>
            <person name="Santos F.R."/>
            <person name="Vidigal T.H.D.A."/>
            <person name="Brescovit A.D."/>
            <person name="Santos A.J."/>
        </authorList>
    </citation>
    <scope>NUCLEOTIDE SEQUENCE</scope>
    <source>
        <tissue evidence="1">Shoot tissue taken approximately 20 cm above the soil surface</tissue>
    </source>
</reference>